<feature type="non-terminal residue" evidence="3">
    <location>
        <position position="1"/>
    </location>
</feature>
<dbReference type="InterPro" id="IPR021109">
    <property type="entry name" value="Peptidase_aspartic_dom_sf"/>
</dbReference>
<dbReference type="Gene3D" id="2.40.70.10">
    <property type="entry name" value="Acid Proteases"/>
    <property type="match status" value="1"/>
</dbReference>
<dbReference type="STRING" id="299467.A0A443RU64"/>
<feature type="domain" description="Peptidase A2B Ty3 transposon peptidase" evidence="2">
    <location>
        <begin position="46"/>
        <end position="174"/>
    </location>
</feature>
<dbReference type="Proteomes" id="UP000288716">
    <property type="component" value="Unassembled WGS sequence"/>
</dbReference>
<feature type="non-terminal residue" evidence="3">
    <location>
        <position position="237"/>
    </location>
</feature>
<evidence type="ECO:0000256" key="1">
    <source>
        <dbReference type="SAM" id="MobiDB-lite"/>
    </source>
</evidence>
<dbReference type="AlphaFoldDB" id="A0A443RU64"/>
<organism evidence="3 4">
    <name type="scientific">Leptotrombidium deliense</name>
    <dbReference type="NCBI Taxonomy" id="299467"/>
    <lineage>
        <taxon>Eukaryota</taxon>
        <taxon>Metazoa</taxon>
        <taxon>Ecdysozoa</taxon>
        <taxon>Arthropoda</taxon>
        <taxon>Chelicerata</taxon>
        <taxon>Arachnida</taxon>
        <taxon>Acari</taxon>
        <taxon>Acariformes</taxon>
        <taxon>Trombidiformes</taxon>
        <taxon>Prostigmata</taxon>
        <taxon>Anystina</taxon>
        <taxon>Parasitengona</taxon>
        <taxon>Trombiculoidea</taxon>
        <taxon>Trombiculidae</taxon>
        <taxon>Leptotrombidium</taxon>
    </lineage>
</organism>
<dbReference type="VEuPathDB" id="VectorBase:LDEU013163"/>
<comment type="caution">
    <text evidence="3">The sequence shown here is derived from an EMBL/GenBank/DDBJ whole genome shotgun (WGS) entry which is preliminary data.</text>
</comment>
<name>A0A443RU64_9ACAR</name>
<proteinExistence type="predicted"/>
<evidence type="ECO:0000313" key="4">
    <source>
        <dbReference type="Proteomes" id="UP000288716"/>
    </source>
</evidence>
<evidence type="ECO:0000313" key="3">
    <source>
        <dbReference type="EMBL" id="RWS18877.1"/>
    </source>
</evidence>
<dbReference type="Pfam" id="PF12384">
    <property type="entry name" value="Peptidase_A2B"/>
    <property type="match status" value="1"/>
</dbReference>
<keyword evidence="4" id="KW-1185">Reference proteome</keyword>
<feature type="compositionally biased region" description="Polar residues" evidence="1">
    <location>
        <begin position="14"/>
        <end position="26"/>
    </location>
</feature>
<protein>
    <recommendedName>
        <fullName evidence="2">Peptidase A2B Ty3 transposon peptidase domain-containing protein</fullName>
    </recommendedName>
</protein>
<sequence>NSARESSLERNSRPSENSGNKSPQHSIVTEIGSINGRDSSDLIMMRMRVDNAHLKCLIDTGSMVSIIRKDIAESLDKIILPYSGGKVSSATGHNFDICGETELSVFLNECDETSRVIVYALVVEEFAFEMLLGNDFNRIAGTVLDCSTNRVTFKLNQKGSTTTSMSINVEQNKECAKHTKKNQLLKEMINNVEKLIPLFDVRPNIVNYVLNRTKDKNDPMSNVNVLALSASSKKKIT</sequence>
<evidence type="ECO:0000259" key="2">
    <source>
        <dbReference type="Pfam" id="PF12384"/>
    </source>
</evidence>
<dbReference type="EMBL" id="NCKV01033013">
    <property type="protein sequence ID" value="RWS18877.1"/>
    <property type="molecule type" value="Genomic_DNA"/>
</dbReference>
<accession>A0A443RU64</accession>
<dbReference type="CDD" id="cd00303">
    <property type="entry name" value="retropepsin_like"/>
    <property type="match status" value="1"/>
</dbReference>
<reference evidence="3 4" key="1">
    <citation type="journal article" date="2018" name="Gigascience">
        <title>Genomes of trombidid mites reveal novel predicted allergens and laterally-transferred genes associated with secondary metabolism.</title>
        <authorList>
            <person name="Dong X."/>
            <person name="Chaisiri K."/>
            <person name="Xia D."/>
            <person name="Armstrong S.D."/>
            <person name="Fang Y."/>
            <person name="Donnelly M.J."/>
            <person name="Kadowaki T."/>
            <person name="McGarry J.W."/>
            <person name="Darby A.C."/>
            <person name="Makepeace B.L."/>
        </authorList>
    </citation>
    <scope>NUCLEOTIDE SEQUENCE [LARGE SCALE GENOMIC DNA]</scope>
    <source>
        <strain evidence="3">UoL-UT</strain>
    </source>
</reference>
<dbReference type="SUPFAM" id="SSF50630">
    <property type="entry name" value="Acid proteases"/>
    <property type="match status" value="1"/>
</dbReference>
<feature type="compositionally biased region" description="Basic and acidic residues" evidence="1">
    <location>
        <begin position="1"/>
        <end position="13"/>
    </location>
</feature>
<gene>
    <name evidence="3" type="ORF">B4U80_12398</name>
</gene>
<feature type="region of interest" description="Disordered" evidence="1">
    <location>
        <begin position="1"/>
        <end position="26"/>
    </location>
</feature>
<dbReference type="InterPro" id="IPR024650">
    <property type="entry name" value="Peptidase_A2B"/>
</dbReference>